<proteinExistence type="predicted"/>
<feature type="domain" description="ATPase" evidence="1">
    <location>
        <begin position="14"/>
        <end position="274"/>
    </location>
</feature>
<dbReference type="Pfam" id="PF01637">
    <property type="entry name" value="ATPase_2"/>
    <property type="match status" value="1"/>
</dbReference>
<dbReference type="PANTHER" id="PTHR34301">
    <property type="entry name" value="DNA-BINDING PROTEIN-RELATED"/>
    <property type="match status" value="1"/>
</dbReference>
<dbReference type="EMBL" id="MT631372">
    <property type="protein sequence ID" value="QNO49136.1"/>
    <property type="molecule type" value="Genomic_DNA"/>
</dbReference>
<dbReference type="SUPFAM" id="SSF52540">
    <property type="entry name" value="P-loop containing nucleoside triphosphate hydrolases"/>
    <property type="match status" value="1"/>
</dbReference>
<dbReference type="AlphaFoldDB" id="A0A7G9YM65"/>
<dbReference type="InterPro" id="IPR011856">
    <property type="entry name" value="tRNA_endonuc-like_dom_sf"/>
</dbReference>
<reference evidence="2" key="1">
    <citation type="submission" date="2020-06" db="EMBL/GenBank/DDBJ databases">
        <title>Unique genomic features of the anaerobic methanotrophic archaea.</title>
        <authorList>
            <person name="Chadwick G.L."/>
            <person name="Skennerton C.T."/>
            <person name="Laso-Perez R."/>
            <person name="Leu A.O."/>
            <person name="Speth D.R."/>
            <person name="Yu H."/>
            <person name="Morgan-Lang C."/>
            <person name="Hatzenpichler R."/>
            <person name="Goudeau D."/>
            <person name="Malmstrom R."/>
            <person name="Brazelton W.J."/>
            <person name="Woyke T."/>
            <person name="Hallam S.J."/>
            <person name="Tyson G.W."/>
            <person name="Wegener G."/>
            <person name="Boetius A."/>
            <person name="Orphan V."/>
        </authorList>
    </citation>
    <scope>NUCLEOTIDE SEQUENCE</scope>
</reference>
<dbReference type="GO" id="GO:0003676">
    <property type="term" value="F:nucleic acid binding"/>
    <property type="evidence" value="ECO:0007669"/>
    <property type="project" value="InterPro"/>
</dbReference>
<protein>
    <recommendedName>
        <fullName evidence="1">ATPase domain-containing protein</fullName>
    </recommendedName>
</protein>
<dbReference type="InterPro" id="IPR011335">
    <property type="entry name" value="Restrct_endonuc-II-like"/>
</dbReference>
<evidence type="ECO:0000259" key="1">
    <source>
        <dbReference type="Pfam" id="PF01637"/>
    </source>
</evidence>
<dbReference type="Gene3D" id="3.40.1350.10">
    <property type="match status" value="1"/>
</dbReference>
<evidence type="ECO:0000313" key="3">
    <source>
        <dbReference type="EMBL" id="QNO49136.1"/>
    </source>
</evidence>
<dbReference type="InterPro" id="IPR011579">
    <property type="entry name" value="ATPase_dom"/>
</dbReference>
<name>A0A7G9YM65_9EURY</name>
<organism evidence="2">
    <name type="scientific">Candidatus Methanogaster sp. ANME-2c ERB4</name>
    <dbReference type="NCBI Taxonomy" id="2759911"/>
    <lineage>
        <taxon>Archaea</taxon>
        <taxon>Methanobacteriati</taxon>
        <taxon>Methanobacteriota</taxon>
        <taxon>Stenosarchaea group</taxon>
        <taxon>Methanomicrobia</taxon>
        <taxon>Methanosarcinales</taxon>
        <taxon>ANME-2 cluster</taxon>
        <taxon>Candidatus Methanogasteraceae</taxon>
        <taxon>Candidatus Methanogaster</taxon>
    </lineage>
</organism>
<dbReference type="Gene3D" id="1.10.10.10">
    <property type="entry name" value="Winged helix-like DNA-binding domain superfamily/Winged helix DNA-binding domain"/>
    <property type="match status" value="1"/>
</dbReference>
<dbReference type="PANTHER" id="PTHR34301:SF8">
    <property type="entry name" value="ATPASE DOMAIN-CONTAINING PROTEIN"/>
    <property type="match status" value="1"/>
</dbReference>
<evidence type="ECO:0000313" key="2">
    <source>
        <dbReference type="EMBL" id="QNO49099.1"/>
    </source>
</evidence>
<dbReference type="GO" id="GO:0005524">
    <property type="term" value="F:ATP binding"/>
    <property type="evidence" value="ECO:0007669"/>
    <property type="project" value="InterPro"/>
</dbReference>
<dbReference type="SUPFAM" id="SSF52980">
    <property type="entry name" value="Restriction endonuclease-like"/>
    <property type="match status" value="1"/>
</dbReference>
<accession>A0A7G9YM65</accession>
<dbReference type="InterPro" id="IPR027417">
    <property type="entry name" value="P-loop_NTPase"/>
</dbReference>
<dbReference type="InterPro" id="IPR036388">
    <property type="entry name" value="WH-like_DNA-bd_sf"/>
</dbReference>
<sequence length="568" mass="65677">MLDYLYPITQRKIFVNRSRELAHIEHAEKQLLAEHPKNISLFGLRRIGKTLLIKESMHRILTRKQTVPVYMNLEEIVSSPDFFVVKYAGYLTYWLNGNGSNPADEYLELTSLISKAGKSGCKSLFDTVLLINTEFGKTFRDHNYLLNLAFNLPEKIAMELDIKMMIFLDEFQVLDILSSSPQVKNPFSLFRNAVQNQNNTAYVVAGSMVSKMEQILHSHKEPLFLQFDTTKLEYFTREDSYELAKKLITTDSGNCISKEILEEIYRHSRGHPFYTTALCERINFYVDEYEHKLNKELVTQAFLFELLSSGGRIHEFCRYMYDISLERARGYGMLKTVLLTLAEHDGLTLSETSQAIGRKPASTSKYLKWLVEVDLIRKKDNRYHFLDPVLCAWVGFTEKGIEIEEVPKKMVLDGLVSKLEEKYLRLSTELGVAKESQIREIMSGFKNQEIARRLFGLDGDTKIRLPEFDTISDYHSADGQIEIDVLAEGPENWAVEIKWKNKAATIKDVKRFFVKMEKIAEDMPKKKVYQLWFISKNGFTKSALDFCGTNAIMTSSKDDVEEIMKRTR</sequence>
<dbReference type="EMBL" id="MT631371">
    <property type="protein sequence ID" value="QNO49099.1"/>
    <property type="molecule type" value="Genomic_DNA"/>
</dbReference>
<dbReference type="SUPFAM" id="SSF46785">
    <property type="entry name" value="Winged helix' DNA-binding domain"/>
    <property type="match status" value="1"/>
</dbReference>
<dbReference type="InterPro" id="IPR036390">
    <property type="entry name" value="WH_DNA-bd_sf"/>
</dbReference>
<gene>
    <name evidence="2" type="ORF">CPECMPGB_00019</name>
    <name evidence="3" type="ORF">DBBAIPCH_00019</name>
</gene>
<dbReference type="Gene3D" id="3.40.50.300">
    <property type="entry name" value="P-loop containing nucleotide triphosphate hydrolases"/>
    <property type="match status" value="1"/>
</dbReference>